<proteinExistence type="predicted"/>
<dbReference type="InterPro" id="IPR010879">
    <property type="entry name" value="DUF1508"/>
</dbReference>
<dbReference type="SUPFAM" id="SSF160113">
    <property type="entry name" value="YegP-like"/>
    <property type="match status" value="1"/>
</dbReference>
<sequence length="62" mass="6964">MSGKFEVYQDKKGAYRFRLKASNGQIIATGQSYKTKESCLHGIESVKKNAADSKIEEVEVEH</sequence>
<gene>
    <name evidence="2" type="ORF">C8C76_10927</name>
</gene>
<evidence type="ECO:0000313" key="2">
    <source>
        <dbReference type="EMBL" id="PTV99805.1"/>
    </source>
</evidence>
<evidence type="ECO:0000259" key="1">
    <source>
        <dbReference type="Pfam" id="PF07411"/>
    </source>
</evidence>
<dbReference type="Gene3D" id="3.30.160.160">
    <property type="entry name" value="YegP-like"/>
    <property type="match status" value="1"/>
</dbReference>
<dbReference type="InterPro" id="IPR036913">
    <property type="entry name" value="YegP-like_sf"/>
</dbReference>
<organism evidence="2 3">
    <name type="scientific">Halanaerobium saccharolyticum</name>
    <dbReference type="NCBI Taxonomy" id="43595"/>
    <lineage>
        <taxon>Bacteria</taxon>
        <taxon>Bacillati</taxon>
        <taxon>Bacillota</taxon>
        <taxon>Clostridia</taxon>
        <taxon>Halanaerobiales</taxon>
        <taxon>Halanaerobiaceae</taxon>
        <taxon>Halanaerobium</taxon>
    </lineage>
</organism>
<reference evidence="2 3" key="1">
    <citation type="submission" date="2018-04" db="EMBL/GenBank/DDBJ databases">
        <title>Subsurface microbial communities from deep shales in Ohio and West Virginia, USA.</title>
        <authorList>
            <person name="Wrighton K."/>
        </authorList>
    </citation>
    <scope>NUCLEOTIDE SEQUENCE [LARGE SCALE GENOMIC DNA]</scope>
    <source>
        <strain evidence="2 3">WC1</strain>
    </source>
</reference>
<comment type="caution">
    <text evidence="2">The sequence shown here is derived from an EMBL/GenBank/DDBJ whole genome shotgun (WGS) entry which is preliminary data.</text>
</comment>
<protein>
    <recommendedName>
        <fullName evidence="1">DUF1508 domain-containing protein</fullName>
    </recommendedName>
</protein>
<dbReference type="PANTHER" id="PTHR40606:SF1">
    <property type="entry name" value="UPF0339 PROTEIN YEGP"/>
    <property type="match status" value="1"/>
</dbReference>
<dbReference type="AlphaFoldDB" id="A0A2T5RL08"/>
<evidence type="ECO:0000313" key="3">
    <source>
        <dbReference type="Proteomes" id="UP000244089"/>
    </source>
</evidence>
<dbReference type="EMBL" id="QAXS01000009">
    <property type="protein sequence ID" value="PTV99805.1"/>
    <property type="molecule type" value="Genomic_DNA"/>
</dbReference>
<dbReference type="PANTHER" id="PTHR40606">
    <property type="match status" value="1"/>
</dbReference>
<accession>A0A2T5RL08</accession>
<feature type="domain" description="DUF1508" evidence="1">
    <location>
        <begin position="10"/>
        <end position="57"/>
    </location>
</feature>
<dbReference type="OrthoDB" id="9802792at2"/>
<dbReference type="Pfam" id="PF07411">
    <property type="entry name" value="DUF1508"/>
    <property type="match status" value="1"/>
</dbReference>
<name>A0A2T5RL08_9FIRM</name>
<dbReference type="InterPro" id="IPR051141">
    <property type="entry name" value="UPF0339_domain"/>
</dbReference>
<dbReference type="RefSeq" id="WP_108139368.1">
    <property type="nucleotide sequence ID" value="NZ_JBQPXQ010000003.1"/>
</dbReference>
<dbReference type="Proteomes" id="UP000244089">
    <property type="component" value="Unassembled WGS sequence"/>
</dbReference>